<reference evidence="3 4" key="1">
    <citation type="submission" date="2019-04" db="EMBL/GenBank/DDBJ databases">
        <title>Taxonomy of novel Haliea sp. from mangrove soil of West Coast of India.</title>
        <authorList>
            <person name="Verma A."/>
            <person name="Kumar P."/>
            <person name="Krishnamurthi S."/>
        </authorList>
    </citation>
    <scope>NUCLEOTIDE SEQUENCE [LARGE SCALE GENOMIC DNA]</scope>
    <source>
        <strain evidence="3 4">SAOS-164</strain>
    </source>
</reference>
<sequence>MNFSIVIPAKDEEQGLAVTLPSLREHYPDAEIIVVNDGSSDGTVAVCEQYGVTVVSHPYSKGNGAAIKSGARAAQGDYIVFMDGDGQHNPADIERLLYKVEEGYDMVVGARSGLESQASVARWSANSLYNKLASWMVNRRIDDLTSGFRVVDRRKFLSFLYLLPNGFSYPTTSTMAFFRAGYSVGFVPISVADRLGKSHINVLRDGVRFFLIIFKIGTLYSPLKVYFPVSVLVSMLGVLNYVIANISSGTLRFTNMSTLLILFGMIVFLIGLLAEQLTNLQYKDSDVEDHTE</sequence>
<dbReference type="PANTHER" id="PTHR48090:SF7">
    <property type="entry name" value="RFBJ PROTEIN"/>
    <property type="match status" value="1"/>
</dbReference>
<evidence type="ECO:0000313" key="4">
    <source>
        <dbReference type="Proteomes" id="UP000298050"/>
    </source>
</evidence>
<evidence type="ECO:0000256" key="1">
    <source>
        <dbReference type="SAM" id="Phobius"/>
    </source>
</evidence>
<dbReference type="InterPro" id="IPR029044">
    <property type="entry name" value="Nucleotide-diphossugar_trans"/>
</dbReference>
<dbReference type="Proteomes" id="UP000298050">
    <property type="component" value="Unassembled WGS sequence"/>
</dbReference>
<dbReference type="InterPro" id="IPR050256">
    <property type="entry name" value="Glycosyltransferase_2"/>
</dbReference>
<comment type="caution">
    <text evidence="3">The sequence shown here is derived from an EMBL/GenBank/DDBJ whole genome shotgun (WGS) entry which is preliminary data.</text>
</comment>
<gene>
    <name evidence="3" type="ORF">E4634_07875</name>
</gene>
<dbReference type="CDD" id="cd04179">
    <property type="entry name" value="DPM_DPG-synthase_like"/>
    <property type="match status" value="1"/>
</dbReference>
<keyword evidence="4" id="KW-1185">Reference proteome</keyword>
<organism evidence="3 4">
    <name type="scientific">Mangrovimicrobium sediminis</name>
    <dbReference type="NCBI Taxonomy" id="2562682"/>
    <lineage>
        <taxon>Bacteria</taxon>
        <taxon>Pseudomonadati</taxon>
        <taxon>Pseudomonadota</taxon>
        <taxon>Gammaproteobacteria</taxon>
        <taxon>Cellvibrionales</taxon>
        <taxon>Halieaceae</taxon>
        <taxon>Mangrovimicrobium</taxon>
    </lineage>
</organism>
<dbReference type="PANTHER" id="PTHR48090">
    <property type="entry name" value="UNDECAPRENYL-PHOSPHATE 4-DEOXY-4-FORMAMIDO-L-ARABINOSE TRANSFERASE-RELATED"/>
    <property type="match status" value="1"/>
</dbReference>
<dbReference type="RefSeq" id="WP_135442528.1">
    <property type="nucleotide sequence ID" value="NZ_SRLE01000006.1"/>
</dbReference>
<keyword evidence="1" id="KW-0812">Transmembrane</keyword>
<dbReference type="InterPro" id="IPR001173">
    <property type="entry name" value="Glyco_trans_2-like"/>
</dbReference>
<accession>A0A4Z0M3V0</accession>
<feature type="transmembrane region" description="Helical" evidence="1">
    <location>
        <begin position="225"/>
        <end position="244"/>
    </location>
</feature>
<keyword evidence="1" id="KW-1133">Transmembrane helix</keyword>
<dbReference type="AlphaFoldDB" id="A0A4Z0M3V0"/>
<name>A0A4Z0M3V0_9GAMM</name>
<feature type="domain" description="Glycosyltransferase 2-like" evidence="2">
    <location>
        <begin position="4"/>
        <end position="154"/>
    </location>
</feature>
<proteinExistence type="predicted"/>
<protein>
    <submittedName>
        <fullName evidence="3">Glycosyltransferase family 2 protein</fullName>
    </submittedName>
</protein>
<evidence type="ECO:0000313" key="3">
    <source>
        <dbReference type="EMBL" id="TGD74048.1"/>
    </source>
</evidence>
<dbReference type="EMBL" id="SRLE01000006">
    <property type="protein sequence ID" value="TGD74048.1"/>
    <property type="molecule type" value="Genomic_DNA"/>
</dbReference>
<dbReference type="Pfam" id="PF00535">
    <property type="entry name" value="Glycos_transf_2"/>
    <property type="match status" value="1"/>
</dbReference>
<keyword evidence="3" id="KW-0808">Transferase</keyword>
<feature type="transmembrane region" description="Helical" evidence="1">
    <location>
        <begin position="256"/>
        <end position="274"/>
    </location>
</feature>
<dbReference type="OrthoDB" id="9811884at2"/>
<dbReference type="Gene3D" id="3.90.550.10">
    <property type="entry name" value="Spore Coat Polysaccharide Biosynthesis Protein SpsA, Chain A"/>
    <property type="match status" value="1"/>
</dbReference>
<evidence type="ECO:0000259" key="2">
    <source>
        <dbReference type="Pfam" id="PF00535"/>
    </source>
</evidence>
<dbReference type="GO" id="GO:0016740">
    <property type="term" value="F:transferase activity"/>
    <property type="evidence" value="ECO:0007669"/>
    <property type="project" value="UniProtKB-KW"/>
</dbReference>
<dbReference type="SUPFAM" id="SSF53448">
    <property type="entry name" value="Nucleotide-diphospho-sugar transferases"/>
    <property type="match status" value="1"/>
</dbReference>
<keyword evidence="1" id="KW-0472">Membrane</keyword>